<keyword evidence="1" id="KW-1133">Transmembrane helix</keyword>
<dbReference type="OrthoDB" id="5422688at2759"/>
<name>A0A6A7AAI4_9PLEO</name>
<keyword evidence="1" id="KW-0812">Transmembrane</keyword>
<evidence type="ECO:0000256" key="1">
    <source>
        <dbReference type="SAM" id="Phobius"/>
    </source>
</evidence>
<feature type="transmembrane region" description="Helical" evidence="1">
    <location>
        <begin position="184"/>
        <end position="206"/>
    </location>
</feature>
<evidence type="ECO:0000313" key="2">
    <source>
        <dbReference type="EMBL" id="KAF2829677.1"/>
    </source>
</evidence>
<keyword evidence="3" id="KW-1185">Reference proteome</keyword>
<sequence>MAIPALVPIKSWSPFKINALGLITLLGADSIRKTLGQLVHSPWEYFPLLAGHIFADNSIADPIPGFVLYDITDGIKATDLNVWFTRWLSCQELTSCQTVLKISIRDSEKEKNHPPSTYIMAGVAIVLNTVLIEVPALIGDWYGFAASVSLVTLVAARLHILTTLRNSLGVLAAKAGNETKTKRVKLLITLLTGSCVSVHTTIGITLDCLLTEARPDSRKYHQAARGVCWVAFGVHAVSLGMACLAIEPILVALTLAFSVAAARDWTREGRETKEAGVGSRIIIRQHVLKTTGKRAETCASLDLSKDEKRSLIDWFIMPRPSNKIWWENYAAYEATMKNNPGNLGPWGELLQGAHEAYALQPLLGSN</sequence>
<feature type="transmembrane region" description="Helical" evidence="1">
    <location>
        <begin position="118"/>
        <end position="138"/>
    </location>
</feature>
<feature type="transmembrane region" description="Helical" evidence="1">
    <location>
        <begin position="239"/>
        <end position="262"/>
    </location>
</feature>
<feature type="transmembrane region" description="Helical" evidence="1">
    <location>
        <begin position="144"/>
        <end position="164"/>
    </location>
</feature>
<reference evidence="2" key="1">
    <citation type="journal article" date="2020" name="Stud. Mycol.">
        <title>101 Dothideomycetes genomes: a test case for predicting lifestyles and emergence of pathogens.</title>
        <authorList>
            <person name="Haridas S."/>
            <person name="Albert R."/>
            <person name="Binder M."/>
            <person name="Bloem J."/>
            <person name="Labutti K."/>
            <person name="Salamov A."/>
            <person name="Andreopoulos B."/>
            <person name="Baker S."/>
            <person name="Barry K."/>
            <person name="Bills G."/>
            <person name="Bluhm B."/>
            <person name="Cannon C."/>
            <person name="Castanera R."/>
            <person name="Culley D."/>
            <person name="Daum C."/>
            <person name="Ezra D."/>
            <person name="Gonzalez J."/>
            <person name="Henrissat B."/>
            <person name="Kuo A."/>
            <person name="Liang C."/>
            <person name="Lipzen A."/>
            <person name="Lutzoni F."/>
            <person name="Magnuson J."/>
            <person name="Mondo S."/>
            <person name="Nolan M."/>
            <person name="Ohm R."/>
            <person name="Pangilinan J."/>
            <person name="Park H.-J."/>
            <person name="Ramirez L."/>
            <person name="Alfaro M."/>
            <person name="Sun H."/>
            <person name="Tritt A."/>
            <person name="Yoshinaga Y."/>
            <person name="Zwiers L.-H."/>
            <person name="Turgeon B."/>
            <person name="Goodwin S."/>
            <person name="Spatafora J."/>
            <person name="Crous P."/>
            <person name="Grigoriev I."/>
        </authorList>
    </citation>
    <scope>NUCLEOTIDE SEQUENCE</scope>
    <source>
        <strain evidence="2">CBS 113818</strain>
    </source>
</reference>
<organism evidence="2 3">
    <name type="scientific">Ophiobolus disseminans</name>
    <dbReference type="NCBI Taxonomy" id="1469910"/>
    <lineage>
        <taxon>Eukaryota</taxon>
        <taxon>Fungi</taxon>
        <taxon>Dikarya</taxon>
        <taxon>Ascomycota</taxon>
        <taxon>Pezizomycotina</taxon>
        <taxon>Dothideomycetes</taxon>
        <taxon>Pleosporomycetidae</taxon>
        <taxon>Pleosporales</taxon>
        <taxon>Pleosporineae</taxon>
        <taxon>Phaeosphaeriaceae</taxon>
        <taxon>Ophiobolus</taxon>
    </lineage>
</organism>
<accession>A0A6A7AAI4</accession>
<dbReference type="AlphaFoldDB" id="A0A6A7AAI4"/>
<keyword evidence="1" id="KW-0472">Membrane</keyword>
<evidence type="ECO:0000313" key="3">
    <source>
        <dbReference type="Proteomes" id="UP000799424"/>
    </source>
</evidence>
<gene>
    <name evidence="2" type="ORF">CC86DRAFT_403023</name>
</gene>
<dbReference type="EMBL" id="MU006220">
    <property type="protein sequence ID" value="KAF2829677.1"/>
    <property type="molecule type" value="Genomic_DNA"/>
</dbReference>
<protein>
    <submittedName>
        <fullName evidence="2">Uncharacterized protein</fullName>
    </submittedName>
</protein>
<dbReference type="Proteomes" id="UP000799424">
    <property type="component" value="Unassembled WGS sequence"/>
</dbReference>
<proteinExistence type="predicted"/>